<keyword evidence="4" id="KW-1185">Reference proteome</keyword>
<dbReference type="Gene3D" id="1.25.40.10">
    <property type="entry name" value="Tetratricopeptide repeat domain"/>
    <property type="match status" value="2"/>
</dbReference>
<dbReference type="InterPro" id="IPR011990">
    <property type="entry name" value="TPR-like_helical_dom_sf"/>
</dbReference>
<accession>A0A0G9MTP8</accession>
<dbReference type="AlphaFoldDB" id="A0A0G9MTP8"/>
<proteinExistence type="predicted"/>
<dbReference type="STRING" id="502682.BMF35_a1623"/>
<feature type="signal peptide" evidence="1">
    <location>
        <begin position="1"/>
        <end position="21"/>
    </location>
</feature>
<dbReference type="InterPro" id="IPR038765">
    <property type="entry name" value="Papain-like_cys_pep_sf"/>
</dbReference>
<dbReference type="InterPro" id="IPR024618">
    <property type="entry name" value="DUF3857"/>
</dbReference>
<reference evidence="3 4" key="1">
    <citation type="submission" date="2015-04" db="EMBL/GenBank/DDBJ databases">
        <title>The draft genome sequence of Erythrobacr gangjinensis K7-2.</title>
        <authorList>
            <person name="Zhuang L."/>
            <person name="Liu Y."/>
            <person name="Shao Z."/>
        </authorList>
    </citation>
    <scope>NUCLEOTIDE SEQUENCE [LARGE SCALE GENOMIC DNA]</scope>
    <source>
        <strain evidence="3 4">K7-2</strain>
    </source>
</reference>
<feature type="domain" description="DUF3857" evidence="2">
    <location>
        <begin position="60"/>
        <end position="216"/>
    </location>
</feature>
<dbReference type="Proteomes" id="UP000053070">
    <property type="component" value="Unassembled WGS sequence"/>
</dbReference>
<name>A0A0G9MTP8_9SPHN</name>
<comment type="caution">
    <text evidence="3">The sequence shown here is derived from an EMBL/GenBank/DDBJ whole genome shotgun (WGS) entry which is preliminary data.</text>
</comment>
<evidence type="ECO:0000256" key="1">
    <source>
        <dbReference type="SAM" id="SignalP"/>
    </source>
</evidence>
<evidence type="ECO:0000259" key="2">
    <source>
        <dbReference type="Pfam" id="PF12969"/>
    </source>
</evidence>
<evidence type="ECO:0000313" key="3">
    <source>
        <dbReference type="EMBL" id="KLE32663.1"/>
    </source>
</evidence>
<dbReference type="SMART" id="SM00028">
    <property type="entry name" value="TPR"/>
    <property type="match status" value="3"/>
</dbReference>
<gene>
    <name evidence="3" type="ORF">AAW01_00985</name>
</gene>
<protein>
    <recommendedName>
        <fullName evidence="2">DUF3857 domain-containing protein</fullName>
    </recommendedName>
</protein>
<feature type="chain" id="PRO_5002579396" description="DUF3857 domain-containing protein" evidence="1">
    <location>
        <begin position="22"/>
        <end position="925"/>
    </location>
</feature>
<organism evidence="3 4">
    <name type="scientific">Aurantiacibacter gangjinensis</name>
    <dbReference type="NCBI Taxonomy" id="502682"/>
    <lineage>
        <taxon>Bacteria</taxon>
        <taxon>Pseudomonadati</taxon>
        <taxon>Pseudomonadota</taxon>
        <taxon>Alphaproteobacteria</taxon>
        <taxon>Sphingomonadales</taxon>
        <taxon>Erythrobacteraceae</taxon>
        <taxon>Aurantiacibacter</taxon>
    </lineage>
</organism>
<dbReference type="RefSeq" id="WP_047005514.1">
    <property type="nucleotide sequence ID" value="NZ_CP018097.1"/>
</dbReference>
<evidence type="ECO:0000313" key="4">
    <source>
        <dbReference type="Proteomes" id="UP000053070"/>
    </source>
</evidence>
<dbReference type="Gene3D" id="3.10.620.30">
    <property type="match status" value="1"/>
</dbReference>
<dbReference type="Pfam" id="PF12969">
    <property type="entry name" value="DUF3857"/>
    <property type="match status" value="1"/>
</dbReference>
<dbReference type="SUPFAM" id="SSF48452">
    <property type="entry name" value="TPR-like"/>
    <property type="match status" value="1"/>
</dbReference>
<sequence>MHKSIAVLPLIAIAWSAPAIAGEEPLYADAPEWVEPVDTDAAIAAGHEVVIFDRHYRLEDGVVSQYTDIAYEMRSSQTLQRFGTLQFGWLPDKGDLIIHRVHIIRDGEVVDVIAGGAQPEILRRERRLEAQSLDGALTAALPVPGLQVGDILRYSFSTTLSDQALQNAMQAQAQLTPEPAQLGFGRVVFSWPEDADIHWRAVGQAGEHQEVTRGGYDMVEIALPIAEPEEMPTDAPGRYAVGPTLQAGTFASWEDVSRLMAPHFATEGTIDPNGPVAAEIARIAAATDDKTQQAALALQVVQDEINYLMNGLDGGNYLPQMPEETWELRYGDCKAKSMLLLAMLRELDIEAVAVLVDTNNSDAAAVFQPLPGAFNHMIVRAEIDGTTYYMDGTSAGTRVDTMYEVPDYIYALPLVEGGADLARVEQRWPIAPDQIVRVTYDMSGGVDLPSLYDIEVETRGVYAAQFRAQAAETNPQAIIGNAHTYLTNIVDGILVDAEYHYDEATGVGTLRARGLQLDRFALDRDTATHALATATTNWEFAPDRARRAWRDIPYAVGGPLTIAYESTYLLPEGESIAVNGTHDLDGVTAGTRFNRSITVEGRRVHMEDGYSYIPTEIAAGDIAEGRAQMRQLASGDPQIVITDPVRSWELDDAELARRMASFEQPIDTMLTIDRDNAGYPLMAGVLWMYARDHERALDFFDRSLEIEDNPQTHLLRANVLTQLGRYHDALAAAEIAHDQQGNLESASALAQMLVEMDRADDALDLLDSLGLSGQDANNVVTLWADISGHAGRQEEAWARLSEALMDRPGDGQLLNAQCWLAGTWETNLDAAGEVCDEAVSALNYSASVLDSRALMHYRAGNVDAAMADLDAALRKEPGIAASMYLRGLIKLEQGDRSGAQDLEQARRIAPTIDRQYGHWGLAPTS</sequence>
<dbReference type="Gene3D" id="2.60.40.3140">
    <property type="match status" value="1"/>
</dbReference>
<dbReference type="PATRIC" id="fig|502682.8.peg.203"/>
<dbReference type="SUPFAM" id="SSF54001">
    <property type="entry name" value="Cysteine proteinases"/>
    <property type="match status" value="1"/>
</dbReference>
<dbReference type="EMBL" id="LBHC01000001">
    <property type="protein sequence ID" value="KLE32663.1"/>
    <property type="molecule type" value="Genomic_DNA"/>
</dbReference>
<dbReference type="InterPro" id="IPR019734">
    <property type="entry name" value="TPR_rpt"/>
</dbReference>
<keyword evidence="1" id="KW-0732">Signal</keyword>